<feature type="region of interest" description="Disordered" evidence="1">
    <location>
        <begin position="108"/>
        <end position="161"/>
    </location>
</feature>
<dbReference type="Pfam" id="PF25506">
    <property type="entry name" value="TIM-barrel_MTC6"/>
    <property type="match status" value="1"/>
</dbReference>
<gene>
    <name evidence="3" type="ORF">GRF29_185g297041</name>
</gene>
<feature type="domain" description="MTC6 partial TIM-barrel" evidence="2">
    <location>
        <begin position="1"/>
        <end position="90"/>
    </location>
</feature>
<name>A0AAN6LR72_9PLEO</name>
<evidence type="ECO:0000313" key="4">
    <source>
        <dbReference type="Proteomes" id="UP001280581"/>
    </source>
</evidence>
<evidence type="ECO:0000256" key="1">
    <source>
        <dbReference type="SAM" id="MobiDB-lite"/>
    </source>
</evidence>
<dbReference type="AlphaFoldDB" id="A0AAN6LR72"/>
<evidence type="ECO:0000313" key="3">
    <source>
        <dbReference type="EMBL" id="KAK3201255.1"/>
    </source>
</evidence>
<reference evidence="3 4" key="1">
    <citation type="submission" date="2021-02" db="EMBL/GenBank/DDBJ databases">
        <title>Genome assembly of Pseudopithomyces chartarum.</title>
        <authorList>
            <person name="Jauregui R."/>
            <person name="Singh J."/>
            <person name="Voisey C."/>
        </authorList>
    </citation>
    <scope>NUCLEOTIDE SEQUENCE [LARGE SCALE GENOMIC DNA]</scope>
    <source>
        <strain evidence="3 4">AGR01</strain>
    </source>
</reference>
<feature type="compositionally biased region" description="Low complexity" evidence="1">
    <location>
        <begin position="124"/>
        <end position="142"/>
    </location>
</feature>
<comment type="caution">
    <text evidence="3">The sequence shown here is derived from an EMBL/GenBank/DDBJ whole genome shotgun (WGS) entry which is preliminary data.</text>
</comment>
<feature type="region of interest" description="Disordered" evidence="1">
    <location>
        <begin position="217"/>
        <end position="252"/>
    </location>
</feature>
<organism evidence="3 4">
    <name type="scientific">Pseudopithomyces chartarum</name>
    <dbReference type="NCBI Taxonomy" id="1892770"/>
    <lineage>
        <taxon>Eukaryota</taxon>
        <taxon>Fungi</taxon>
        <taxon>Dikarya</taxon>
        <taxon>Ascomycota</taxon>
        <taxon>Pezizomycotina</taxon>
        <taxon>Dothideomycetes</taxon>
        <taxon>Pleosporomycetidae</taxon>
        <taxon>Pleosporales</taxon>
        <taxon>Massarineae</taxon>
        <taxon>Didymosphaeriaceae</taxon>
        <taxon>Pseudopithomyces</taxon>
    </lineage>
</organism>
<keyword evidence="4" id="KW-1185">Reference proteome</keyword>
<accession>A0AAN6LR72</accession>
<evidence type="ECO:0000259" key="2">
    <source>
        <dbReference type="Pfam" id="PF25506"/>
    </source>
</evidence>
<sequence length="301" mass="32602">MTLGYLTDIFNDFLEATATTTDASFTHLLLNIHAASSWKAPNEPARQPPADRLPGPVGTLLSSILTGNLSDEIYTPQKLADQRANLRKSWNNVDIDNHVQPGYYAVETSPTAQSSRPLAGPQKPTSSSANSTASSPSSDPSTPRCPLTISPPRHLPSFPRHALPPIKHLVFPKRNPHPGLSLRALHPLPHTPHEHLLRLRSPPFLPIPPFYPQPISSHPRSRKPHLLRDIPAPQSHPRVLHRGQESPPLRRLRPRHAVVLGPGGAAQCDGPGGLGRDGESVCGGLRAGCASRAVARCRLRG</sequence>
<proteinExistence type="predicted"/>
<protein>
    <recommendedName>
        <fullName evidence="2">MTC6 partial TIM-barrel domain-containing protein</fullName>
    </recommendedName>
</protein>
<dbReference type="EMBL" id="WVTA01000016">
    <property type="protein sequence ID" value="KAK3201255.1"/>
    <property type="molecule type" value="Genomic_DNA"/>
</dbReference>
<dbReference type="InterPro" id="IPR057530">
    <property type="entry name" value="TIM-barrel_MTC6"/>
</dbReference>
<dbReference type="Proteomes" id="UP001280581">
    <property type="component" value="Unassembled WGS sequence"/>
</dbReference>